<evidence type="ECO:0000313" key="2">
    <source>
        <dbReference type="EMBL" id="RUS14028.1"/>
    </source>
</evidence>
<gene>
    <name evidence="2" type="ORF">BC938DRAFT_477564</name>
</gene>
<sequence length="77" mass="8667">MYYNVNIMAEFPDHGQDILNRLTNAVKAELQVTSYTREVFGLQQNRRFTLGFTLCSTECGNSIGLASLAQSWSVRSC</sequence>
<dbReference type="EMBL" id="RBNJ01028237">
    <property type="protein sequence ID" value="RUS14028.1"/>
    <property type="molecule type" value="Genomic_DNA"/>
</dbReference>
<accession>A0A433P923</accession>
<keyword evidence="3" id="KW-1185">Reference proteome</keyword>
<name>A0A433P923_9FUNG</name>
<evidence type="ECO:0000259" key="1">
    <source>
        <dbReference type="Pfam" id="PF17667"/>
    </source>
</evidence>
<dbReference type="Pfam" id="PF17667">
    <property type="entry name" value="Pkinase_fungal"/>
    <property type="match status" value="1"/>
</dbReference>
<reference evidence="2 3" key="1">
    <citation type="journal article" date="2018" name="New Phytol.">
        <title>Phylogenomics of Endogonaceae and evolution of mycorrhizas within Mucoromycota.</title>
        <authorList>
            <person name="Chang Y."/>
            <person name="Desiro A."/>
            <person name="Na H."/>
            <person name="Sandor L."/>
            <person name="Lipzen A."/>
            <person name="Clum A."/>
            <person name="Barry K."/>
            <person name="Grigoriev I.V."/>
            <person name="Martin F.M."/>
            <person name="Stajich J.E."/>
            <person name="Smith M.E."/>
            <person name="Bonito G."/>
            <person name="Spatafora J.W."/>
        </authorList>
    </citation>
    <scope>NUCLEOTIDE SEQUENCE [LARGE SCALE GENOMIC DNA]</scope>
    <source>
        <strain evidence="2 3">AD002</strain>
    </source>
</reference>
<comment type="caution">
    <text evidence="2">The sequence shown here is derived from an EMBL/GenBank/DDBJ whole genome shotgun (WGS) entry which is preliminary data.</text>
</comment>
<dbReference type="AlphaFoldDB" id="A0A433P923"/>
<dbReference type="InterPro" id="IPR040976">
    <property type="entry name" value="Pkinase_fungal"/>
</dbReference>
<dbReference type="Proteomes" id="UP000274822">
    <property type="component" value="Unassembled WGS sequence"/>
</dbReference>
<organism evidence="2 3">
    <name type="scientific">Jimgerdemannia flammicorona</name>
    <dbReference type="NCBI Taxonomy" id="994334"/>
    <lineage>
        <taxon>Eukaryota</taxon>
        <taxon>Fungi</taxon>
        <taxon>Fungi incertae sedis</taxon>
        <taxon>Mucoromycota</taxon>
        <taxon>Mucoromycotina</taxon>
        <taxon>Endogonomycetes</taxon>
        <taxon>Endogonales</taxon>
        <taxon>Endogonaceae</taxon>
        <taxon>Jimgerdemannia</taxon>
    </lineage>
</organism>
<evidence type="ECO:0000313" key="3">
    <source>
        <dbReference type="Proteomes" id="UP000274822"/>
    </source>
</evidence>
<protein>
    <recommendedName>
        <fullName evidence="1">Fungal-type protein kinase domain-containing protein</fullName>
    </recommendedName>
</protein>
<proteinExistence type="predicted"/>
<feature type="domain" description="Fungal-type protein kinase" evidence="1">
    <location>
        <begin position="24"/>
        <end position="58"/>
    </location>
</feature>